<dbReference type="Proteomes" id="UP000509548">
    <property type="component" value="Chromosome 2"/>
</dbReference>
<reference evidence="1 4" key="3">
    <citation type="submission" date="2024-01" db="EMBL/GenBank/DDBJ databases">
        <title>The diversity of rhizobia nodulating Mimosa spp. in eleven states of Brazil covering several biomes is determined by host plant, location, and edaphic factors.</title>
        <authorList>
            <person name="Rouws L."/>
            <person name="Barauna A."/>
            <person name="Beukes C."/>
            <person name="De Faria S.M."/>
            <person name="Gross E."/>
            <person name="Dos Reis Junior F.B."/>
            <person name="Simon M."/>
            <person name="Maluk M."/>
            <person name="Odee D.W."/>
            <person name="Kenicer G."/>
            <person name="Young J.P.W."/>
            <person name="Reis V.M."/>
            <person name="Zilli J."/>
            <person name="James E.K."/>
        </authorList>
    </citation>
    <scope>NUCLEOTIDE SEQUENCE [LARGE SCALE GENOMIC DNA]</scope>
    <source>
        <strain evidence="1 4">JHI1651</strain>
    </source>
</reference>
<evidence type="ECO:0000313" key="3">
    <source>
        <dbReference type="Proteomes" id="UP000509548"/>
    </source>
</evidence>
<dbReference type="EMBL" id="JAYLVJ010000031">
    <property type="protein sequence ID" value="MEO1756892.1"/>
    <property type="molecule type" value="Genomic_DNA"/>
</dbReference>
<dbReference type="RefSeq" id="WP_107202280.1">
    <property type="nucleotide sequence ID" value="NZ_CP015959.1"/>
</dbReference>
<evidence type="ECO:0000313" key="1">
    <source>
        <dbReference type="EMBL" id="MEO1756892.1"/>
    </source>
</evidence>
<evidence type="ECO:0000313" key="2">
    <source>
        <dbReference type="EMBL" id="QLB65149.1"/>
    </source>
</evidence>
<protein>
    <submittedName>
        <fullName evidence="1">DUF4123 domain-containing protein</fullName>
    </submittedName>
</protein>
<organism evidence="2 3">
    <name type="scientific">Paraburkholderia caribensis</name>
    <dbReference type="NCBI Taxonomy" id="75105"/>
    <lineage>
        <taxon>Bacteria</taxon>
        <taxon>Pseudomonadati</taxon>
        <taxon>Pseudomonadota</taxon>
        <taxon>Betaproteobacteria</taxon>
        <taxon>Burkholderiales</taxon>
        <taxon>Burkholderiaceae</taxon>
        <taxon>Paraburkholderia</taxon>
    </lineage>
</organism>
<reference evidence="2 3" key="1">
    <citation type="journal article" date="2014" name="Genome Announc.">
        <title>Draft Genome Sequence of the Haloacid-Degrading Burkholderia caribensis Strain MBA4.</title>
        <authorList>
            <person name="Pan Y."/>
            <person name="Kong K.F."/>
            <person name="Tsang J.S."/>
        </authorList>
    </citation>
    <scope>NUCLEOTIDE SEQUENCE [LARGE SCALE GENOMIC DNA]</scope>
    <source>
        <strain evidence="2 3">852011</strain>
    </source>
</reference>
<accession>A0A9Q6WNS8</accession>
<gene>
    <name evidence="2" type="ORF">A9O66_22395</name>
    <name evidence="1" type="ORF">VOI32_23515</name>
</gene>
<dbReference type="AlphaFoldDB" id="A0A9Q6WNS8"/>
<reference evidence="2" key="2">
    <citation type="submission" date="2016-06" db="EMBL/GenBank/DDBJ databases">
        <authorList>
            <person name="Huang P."/>
            <person name="Jiang X."/>
            <person name="Liu X."/>
        </authorList>
    </citation>
    <scope>NUCLEOTIDE SEQUENCE</scope>
    <source>
        <strain evidence="2">852011</strain>
    </source>
</reference>
<proteinExistence type="predicted"/>
<name>A0A9Q6WNS8_9BURK</name>
<dbReference type="EMBL" id="CP015959">
    <property type="protein sequence ID" value="QLB65149.1"/>
    <property type="molecule type" value="Genomic_DNA"/>
</dbReference>
<sequence>MSEATGFIGALRRKDAGFIAAQLAQNATEQSQRVAVFVDPTLGDPFPELHSSNDIPVYRLALPEKKVPRHAWPYLLLLPADLTGQRLLERSISLAQAEVDDWKSGKGTARSVCGWLSLSGDEQSLVDALTQKAILPLDDNECVVFRFYDPRVLGHLFRYLRESQFFSGLPTLHHWSFLDVDAQLLVLPQQDPPDSIAPVWFMTREQRNGVARIEALNSVLRDFGTDVALGDLVDAALARCQQIHGWTETVDLHAFGTLAVRCHASFDKHPFVAAQIAHLRRENEAFSGWANSIEDSQWRDIAAEINSGNI</sequence>
<keyword evidence="4" id="KW-1185">Reference proteome</keyword>
<dbReference type="Proteomes" id="UP001462961">
    <property type="component" value="Unassembled WGS sequence"/>
</dbReference>
<evidence type="ECO:0000313" key="4">
    <source>
        <dbReference type="Proteomes" id="UP001462961"/>
    </source>
</evidence>